<reference evidence="13" key="1">
    <citation type="journal article" date="2020" name="Nature">
        <title>Giant virus diversity and host interactions through global metagenomics.</title>
        <authorList>
            <person name="Schulz F."/>
            <person name="Roux S."/>
            <person name="Paez-Espino D."/>
            <person name="Jungbluth S."/>
            <person name="Walsh D.A."/>
            <person name="Denef V.J."/>
            <person name="McMahon K.D."/>
            <person name="Konstantinidis K.T."/>
            <person name="Eloe-Fadrosh E.A."/>
            <person name="Kyrpides N.C."/>
            <person name="Woyke T."/>
        </authorList>
    </citation>
    <scope>NUCLEOTIDE SEQUENCE</scope>
    <source>
        <strain evidence="13">GVMAG-S-3300012919-55</strain>
    </source>
</reference>
<dbReference type="GO" id="GO:0007602">
    <property type="term" value="P:phototransduction"/>
    <property type="evidence" value="ECO:0007669"/>
    <property type="project" value="UniProtKB-KW"/>
</dbReference>
<dbReference type="GO" id="GO:0009881">
    <property type="term" value="F:photoreceptor activity"/>
    <property type="evidence" value="ECO:0007669"/>
    <property type="project" value="UniProtKB-KW"/>
</dbReference>
<dbReference type="GO" id="GO:0005886">
    <property type="term" value="C:plasma membrane"/>
    <property type="evidence" value="ECO:0007669"/>
    <property type="project" value="TreeGrafter"/>
</dbReference>
<feature type="transmembrane region" description="Helical" evidence="12">
    <location>
        <begin position="362"/>
        <end position="382"/>
    </location>
</feature>
<dbReference type="InterPro" id="IPR001425">
    <property type="entry name" value="Arc/bac/fun_rhodopsins"/>
</dbReference>
<dbReference type="Gene3D" id="1.20.1070.10">
    <property type="entry name" value="Rhodopsin 7-helix transmembrane proteins"/>
    <property type="match status" value="1"/>
</dbReference>
<dbReference type="SUPFAM" id="SSF81321">
    <property type="entry name" value="Family A G protein-coupled receptor-like"/>
    <property type="match status" value="1"/>
</dbReference>
<evidence type="ECO:0000256" key="6">
    <source>
        <dbReference type="ARBA" id="ARBA00022925"/>
    </source>
</evidence>
<keyword evidence="10" id="KW-0675">Receptor</keyword>
<feature type="region of interest" description="Disordered" evidence="11">
    <location>
        <begin position="48"/>
        <end position="138"/>
    </location>
</feature>
<evidence type="ECO:0000256" key="4">
    <source>
        <dbReference type="ARBA" id="ARBA00022606"/>
    </source>
</evidence>
<evidence type="ECO:0000313" key="13">
    <source>
        <dbReference type="EMBL" id="QHU17645.1"/>
    </source>
</evidence>
<evidence type="ECO:0000256" key="3">
    <source>
        <dbReference type="ARBA" id="ARBA00022543"/>
    </source>
</evidence>
<comment type="similarity">
    <text evidence="2">Belongs to the archaeal/bacterial/fungal opsin family.</text>
</comment>
<keyword evidence="5 12" id="KW-0812">Transmembrane</keyword>
<comment type="subcellular location">
    <subcellularLocation>
        <location evidence="1">Membrane</location>
        <topology evidence="1">Multi-pass membrane protein</topology>
    </subcellularLocation>
</comment>
<keyword evidence="8" id="KW-0157">Chromophore</keyword>
<dbReference type="PANTHER" id="PTHR28286">
    <property type="match status" value="1"/>
</dbReference>
<evidence type="ECO:0000256" key="12">
    <source>
        <dbReference type="SAM" id="Phobius"/>
    </source>
</evidence>
<sequence>MSTVELSRNITDVFVIMYDNNNFKKSFKNKNNIFFIISMETPFPAMETTHSRQQTIGTFKKTSNDKNSKKKRKKKVQPVLQSPSESSASSTESDVDVDVESHQPIYNETKKQFPPNVQHSKRNHHKSNSPTRMKPVQINHDVEVSNEEEEEEKETKQNIIVPHRQQSISSMDFTDPEIRGSMSQNPKIQELIAALKSQGVIQQESPHSKSALHLAHKLIVKQRSKIQEWKTPCLDYYCEQLCWYTQFAFSVATIILLIFYATHNHPAAFVNTFFVQSIAAIAYFVKASHAGEVIISGTHIPFVRYVDWITTTPLMLYELCHIAHAESHAIVMVIGCDLITLSLGITSAVMDQEHHLGVKYTLFLVAVAFYIMMVCTLIQDVAQPLYDRRDGDDHHRFLAEDSDIDDTIQLFNDLEVLTIVSWSFYPIAVLLGRAHFGLITQSVEDGFICILDIVSKIGMEGLIIAYAVEHYKEANDDGH</sequence>
<evidence type="ECO:0000256" key="11">
    <source>
        <dbReference type="SAM" id="MobiDB-lite"/>
    </source>
</evidence>
<feature type="transmembrane region" description="Helical" evidence="12">
    <location>
        <begin position="243"/>
        <end position="261"/>
    </location>
</feature>
<keyword evidence="7 12" id="KW-1133">Transmembrane helix</keyword>
<evidence type="ECO:0000256" key="7">
    <source>
        <dbReference type="ARBA" id="ARBA00022989"/>
    </source>
</evidence>
<feature type="transmembrane region" description="Helical" evidence="12">
    <location>
        <begin position="330"/>
        <end position="350"/>
    </location>
</feature>
<evidence type="ECO:0000256" key="2">
    <source>
        <dbReference type="ARBA" id="ARBA00008130"/>
    </source>
</evidence>
<keyword evidence="3" id="KW-0600">Photoreceptor protein</keyword>
<evidence type="ECO:0000256" key="1">
    <source>
        <dbReference type="ARBA" id="ARBA00004141"/>
    </source>
</evidence>
<keyword evidence="6" id="KW-0681">Retinal protein</keyword>
<evidence type="ECO:0000256" key="10">
    <source>
        <dbReference type="ARBA" id="ARBA00023170"/>
    </source>
</evidence>
<keyword evidence="9 12" id="KW-0472">Membrane</keyword>
<dbReference type="EMBL" id="MN740916">
    <property type="protein sequence ID" value="QHU17645.1"/>
    <property type="molecule type" value="Genomic_DNA"/>
</dbReference>
<evidence type="ECO:0000256" key="5">
    <source>
        <dbReference type="ARBA" id="ARBA00022692"/>
    </source>
</evidence>
<feature type="compositionally biased region" description="Low complexity" evidence="11">
    <location>
        <begin position="82"/>
        <end position="92"/>
    </location>
</feature>
<dbReference type="PANTHER" id="PTHR28286:SF2">
    <property type="entry name" value="BACTERIORHODOPSIN _OPSIN, NOPA (EUROFUNG)"/>
    <property type="match status" value="1"/>
</dbReference>
<protein>
    <submittedName>
        <fullName evidence="13">Uncharacterized protein</fullName>
    </submittedName>
</protein>
<evidence type="ECO:0000256" key="8">
    <source>
        <dbReference type="ARBA" id="ARBA00022991"/>
    </source>
</evidence>
<evidence type="ECO:0000256" key="9">
    <source>
        <dbReference type="ARBA" id="ARBA00023136"/>
    </source>
</evidence>
<dbReference type="CDD" id="cd14965">
    <property type="entry name" value="7tm_Opsins_type1"/>
    <property type="match status" value="1"/>
</dbReference>
<dbReference type="SMART" id="SM01021">
    <property type="entry name" value="Bac_rhodopsin"/>
    <property type="match status" value="1"/>
</dbReference>
<accession>A0A6C0KI71</accession>
<organism evidence="13">
    <name type="scientific">viral metagenome</name>
    <dbReference type="NCBI Taxonomy" id="1070528"/>
    <lineage>
        <taxon>unclassified sequences</taxon>
        <taxon>metagenomes</taxon>
        <taxon>organismal metagenomes</taxon>
    </lineage>
</organism>
<name>A0A6C0KI71_9ZZZZ</name>
<dbReference type="AlphaFoldDB" id="A0A6C0KI71"/>
<keyword evidence="4" id="KW-0716">Sensory transduction</keyword>
<dbReference type="Pfam" id="PF01036">
    <property type="entry name" value="Bac_rhodopsin"/>
    <property type="match status" value="1"/>
</dbReference>
<proteinExistence type="inferred from homology"/>
<dbReference type="PRINTS" id="PR00251">
    <property type="entry name" value="BACTRLOPSIN"/>
</dbReference>